<dbReference type="Proteomes" id="UP000319383">
    <property type="component" value="Chromosome"/>
</dbReference>
<evidence type="ECO:0000256" key="1">
    <source>
        <dbReference type="SAM" id="Phobius"/>
    </source>
</evidence>
<keyword evidence="3" id="KW-1185">Reference proteome</keyword>
<dbReference type="KEGG" id="sdyn:Mal52_22640"/>
<evidence type="ECO:0000313" key="3">
    <source>
        <dbReference type="Proteomes" id="UP000319383"/>
    </source>
</evidence>
<keyword evidence="1" id="KW-1133">Transmembrane helix</keyword>
<sequence length="183" mass="20567">MSDFSDLPQNRRETAIPPRRSRAIWWLLGGGAAVTFLCCGGVIACIAYLGVFAPETSVYTGNRIPSQFLQTIESVGALDDGETILFFYSDGITDIRNGFYFVSDKKVVIYLQAAPDTPLTKIPFEDIREVELYRNESFFEDSEITLSLEDGQVLSFPVSSEFDRDQKFFEAIKDRTDKASKSQ</sequence>
<dbReference type="EMBL" id="CP036276">
    <property type="protein sequence ID" value="QDU43788.1"/>
    <property type="molecule type" value="Genomic_DNA"/>
</dbReference>
<keyword evidence="1" id="KW-0472">Membrane</keyword>
<organism evidence="2 3">
    <name type="scientific">Symmachiella dynata</name>
    <dbReference type="NCBI Taxonomy" id="2527995"/>
    <lineage>
        <taxon>Bacteria</taxon>
        <taxon>Pseudomonadati</taxon>
        <taxon>Planctomycetota</taxon>
        <taxon>Planctomycetia</taxon>
        <taxon>Planctomycetales</taxon>
        <taxon>Planctomycetaceae</taxon>
        <taxon>Symmachiella</taxon>
    </lineage>
</organism>
<dbReference type="AlphaFoldDB" id="A0A517ZMT5"/>
<dbReference type="RefSeq" id="WP_145376077.1">
    <property type="nucleotide sequence ID" value="NZ_CP036276.1"/>
</dbReference>
<proteinExistence type="predicted"/>
<feature type="transmembrane region" description="Helical" evidence="1">
    <location>
        <begin position="24"/>
        <end position="49"/>
    </location>
</feature>
<gene>
    <name evidence="2" type="ORF">Mal52_22640</name>
</gene>
<evidence type="ECO:0008006" key="4">
    <source>
        <dbReference type="Google" id="ProtNLM"/>
    </source>
</evidence>
<accession>A0A517ZMT5</accession>
<protein>
    <recommendedName>
        <fullName evidence="4">YokE-like PH domain-containing protein</fullName>
    </recommendedName>
</protein>
<keyword evidence="1" id="KW-0812">Transmembrane</keyword>
<evidence type="ECO:0000313" key="2">
    <source>
        <dbReference type="EMBL" id="QDU43788.1"/>
    </source>
</evidence>
<reference evidence="2 3" key="1">
    <citation type="submission" date="2019-02" db="EMBL/GenBank/DDBJ databases">
        <title>Deep-cultivation of Planctomycetes and their phenomic and genomic characterization uncovers novel biology.</title>
        <authorList>
            <person name="Wiegand S."/>
            <person name="Jogler M."/>
            <person name="Boedeker C."/>
            <person name="Pinto D."/>
            <person name="Vollmers J."/>
            <person name="Rivas-Marin E."/>
            <person name="Kohn T."/>
            <person name="Peeters S.H."/>
            <person name="Heuer A."/>
            <person name="Rast P."/>
            <person name="Oberbeckmann S."/>
            <person name="Bunk B."/>
            <person name="Jeske O."/>
            <person name="Meyerdierks A."/>
            <person name="Storesund J.E."/>
            <person name="Kallscheuer N."/>
            <person name="Luecker S."/>
            <person name="Lage O.M."/>
            <person name="Pohl T."/>
            <person name="Merkel B.J."/>
            <person name="Hornburger P."/>
            <person name="Mueller R.-W."/>
            <person name="Bruemmer F."/>
            <person name="Labrenz M."/>
            <person name="Spormann A.M."/>
            <person name="Op den Camp H."/>
            <person name="Overmann J."/>
            <person name="Amann R."/>
            <person name="Jetten M.S.M."/>
            <person name="Mascher T."/>
            <person name="Medema M.H."/>
            <person name="Devos D.P."/>
            <person name="Kaster A.-K."/>
            <person name="Ovreas L."/>
            <person name="Rohde M."/>
            <person name="Galperin M.Y."/>
            <person name="Jogler C."/>
        </authorList>
    </citation>
    <scope>NUCLEOTIDE SEQUENCE [LARGE SCALE GENOMIC DNA]</scope>
    <source>
        <strain evidence="2 3">Mal52</strain>
    </source>
</reference>
<name>A0A517ZMT5_9PLAN</name>